<keyword evidence="2 5" id="KW-0812">Transmembrane</keyword>
<evidence type="ECO:0000256" key="4">
    <source>
        <dbReference type="ARBA" id="ARBA00023136"/>
    </source>
</evidence>
<dbReference type="InterPro" id="IPR050186">
    <property type="entry name" value="TPT_transporter"/>
</dbReference>
<gene>
    <name evidence="7" type="ORF">AC631_00165</name>
</gene>
<evidence type="ECO:0000256" key="5">
    <source>
        <dbReference type="SAM" id="Phobius"/>
    </source>
</evidence>
<feature type="transmembrane region" description="Helical" evidence="5">
    <location>
        <begin position="251"/>
        <end position="267"/>
    </location>
</feature>
<name>A0A0V1Q6T9_9ASCO</name>
<accession>A0A0V1Q6T9</accession>
<keyword evidence="8" id="KW-1185">Reference proteome</keyword>
<sequence>MTYVRTLDGQETKRNIYGTSTSQINPNYSSSDLSNVNYGTKGPNYKFQKPGLLGLSNSFAPFQLPPTPPFSNSSTPVKEADSFVFISQDTKQKWYFKWLPPMDPKIVGLCLCWYFCSIISNNSTKSILREFRYPITLAQCQFLLNSAFCIILFACLLYLKNKGGQDKINKYFPVGSIPNMHEVSSIKTLITPTPLIISTTLSMGIFQFVGHITSHKATSIIPVSMVHTIKALSPLTTVLINRFVFRTKYKIVTYISMVPLIFGIMLSCYNPKHLKNEQLYYKTGITYAFISMLIFVIQNISAKKSLTFTEKSTDLPMSKVKDNKKVDKLTILLFCSIVGFAFTLPFYLYLECVNPRVSVTELTSYTLSLIILNGLSHFLQSLLAFQILGSISPINYSIANIMKKLLLFWSHFFGKNRLFRLTKAMDWYLPL</sequence>
<dbReference type="RefSeq" id="XP_015470188.1">
    <property type="nucleotide sequence ID" value="XM_015608995.1"/>
</dbReference>
<reference evidence="7 8" key="1">
    <citation type="submission" date="2015-11" db="EMBL/GenBank/DDBJ databases">
        <title>The genome of Debaryomyces fabryi.</title>
        <authorList>
            <person name="Tafer H."/>
            <person name="Lopandic K."/>
        </authorList>
    </citation>
    <scope>NUCLEOTIDE SEQUENCE [LARGE SCALE GENOMIC DNA]</scope>
    <source>
        <strain evidence="7 8">CBS 789</strain>
    </source>
</reference>
<organism evidence="7 8">
    <name type="scientific">Debaryomyces fabryi</name>
    <dbReference type="NCBI Taxonomy" id="58627"/>
    <lineage>
        <taxon>Eukaryota</taxon>
        <taxon>Fungi</taxon>
        <taxon>Dikarya</taxon>
        <taxon>Ascomycota</taxon>
        <taxon>Saccharomycotina</taxon>
        <taxon>Pichiomycetes</taxon>
        <taxon>Debaryomycetaceae</taxon>
        <taxon>Debaryomyces</taxon>
    </lineage>
</organism>
<proteinExistence type="predicted"/>
<evidence type="ECO:0000256" key="3">
    <source>
        <dbReference type="ARBA" id="ARBA00022989"/>
    </source>
</evidence>
<evidence type="ECO:0000313" key="7">
    <source>
        <dbReference type="EMBL" id="KSA04086.1"/>
    </source>
</evidence>
<feature type="domain" description="Sugar phosphate transporter" evidence="6">
    <location>
        <begin position="106"/>
        <end position="410"/>
    </location>
</feature>
<evidence type="ECO:0000256" key="1">
    <source>
        <dbReference type="ARBA" id="ARBA00004141"/>
    </source>
</evidence>
<dbReference type="InterPro" id="IPR004853">
    <property type="entry name" value="Sugar_P_trans_dom"/>
</dbReference>
<dbReference type="OrthoDB" id="1588579at2759"/>
<dbReference type="InterPro" id="IPR037185">
    <property type="entry name" value="EmrE-like"/>
</dbReference>
<dbReference type="SUPFAM" id="SSF103481">
    <property type="entry name" value="Multidrug resistance efflux transporter EmrE"/>
    <property type="match status" value="1"/>
</dbReference>
<dbReference type="GO" id="GO:0016020">
    <property type="term" value="C:membrane"/>
    <property type="evidence" value="ECO:0007669"/>
    <property type="project" value="UniProtKB-SubCell"/>
</dbReference>
<feature type="transmembrane region" description="Helical" evidence="5">
    <location>
        <begin position="142"/>
        <end position="159"/>
    </location>
</feature>
<keyword evidence="4 5" id="KW-0472">Membrane</keyword>
<dbReference type="AlphaFoldDB" id="A0A0V1Q6T9"/>
<comment type="subcellular location">
    <subcellularLocation>
        <location evidence="1">Membrane</location>
        <topology evidence="1">Multi-pass membrane protein</topology>
    </subcellularLocation>
</comment>
<protein>
    <recommendedName>
        <fullName evidence="6">Sugar phosphate transporter domain-containing protein</fullName>
    </recommendedName>
</protein>
<evidence type="ECO:0000259" key="6">
    <source>
        <dbReference type="Pfam" id="PF03151"/>
    </source>
</evidence>
<dbReference type="Pfam" id="PF03151">
    <property type="entry name" value="TPT"/>
    <property type="match status" value="1"/>
</dbReference>
<keyword evidence="3 5" id="KW-1133">Transmembrane helix</keyword>
<feature type="transmembrane region" description="Helical" evidence="5">
    <location>
        <begin position="279"/>
        <end position="297"/>
    </location>
</feature>
<dbReference type="Proteomes" id="UP000054251">
    <property type="component" value="Unassembled WGS sequence"/>
</dbReference>
<dbReference type="GeneID" id="26837174"/>
<evidence type="ECO:0000313" key="8">
    <source>
        <dbReference type="Proteomes" id="UP000054251"/>
    </source>
</evidence>
<dbReference type="PANTHER" id="PTHR11132">
    <property type="entry name" value="SOLUTE CARRIER FAMILY 35"/>
    <property type="match status" value="1"/>
</dbReference>
<feature type="transmembrane region" description="Helical" evidence="5">
    <location>
        <begin position="362"/>
        <end position="385"/>
    </location>
</feature>
<comment type="caution">
    <text evidence="7">The sequence shown here is derived from an EMBL/GenBank/DDBJ whole genome shotgun (WGS) entry which is preliminary data.</text>
</comment>
<feature type="transmembrane region" description="Helical" evidence="5">
    <location>
        <begin position="329"/>
        <end position="350"/>
    </location>
</feature>
<evidence type="ECO:0000256" key="2">
    <source>
        <dbReference type="ARBA" id="ARBA00022692"/>
    </source>
</evidence>
<dbReference type="EMBL" id="LMYN01000002">
    <property type="protein sequence ID" value="KSA04086.1"/>
    <property type="molecule type" value="Genomic_DNA"/>
</dbReference>